<dbReference type="EMBL" id="GBZX01003058">
    <property type="protein sequence ID" value="JAG89682.1"/>
    <property type="molecule type" value="mRNA"/>
</dbReference>
<dbReference type="PANTHER" id="PTHR11360:SF303">
    <property type="entry name" value="MAJOR FACILITATOR SUPERFAMILY (MFS) PROFILE DOMAIN-CONTAINING PROTEIN"/>
    <property type="match status" value="1"/>
</dbReference>
<dbReference type="InterPro" id="IPR036259">
    <property type="entry name" value="MFS_trans_sf"/>
</dbReference>
<feature type="transmembrane region" description="Helical" evidence="1">
    <location>
        <begin position="76"/>
        <end position="102"/>
    </location>
</feature>
<sequence length="262" mass="28360">SRDNVDRHWNVALLASLTALVTVVSVRNLGFFFVHFREDLAGNSREAAAWPLSVLEVFSHLGGFPVALLGQRLDVFQIAVAGSVLVWAGLALASLAGSIFWMSVTFGVVHGGGVGLVLVSLDRILMLYFDRYRGVANGLKCAGCSVSSFAFVHLLSAVHKTWGFNTTLLMFAVASTLTTVFCCMLQRREADHRLCARKEDGDSNSVCLFNSTSSSYVRAASERSCKEVLSLVDGDRAERVLLFENSSSLDVSSDSNYCDGKG</sequence>
<keyword evidence="1" id="KW-0812">Transmembrane</keyword>
<feature type="transmembrane region" description="Helical" evidence="1">
    <location>
        <begin position="164"/>
        <end position="185"/>
    </location>
</feature>
<reference evidence="2" key="1">
    <citation type="journal article" date="2015" name="PLoS ONE">
        <title>An Insight into the Sialome of the Lone Star Tick, Amblyomma americanum, with a Glimpse on Its Time Dependent Gene Expression.</title>
        <authorList>
            <person name="Karim S."/>
            <person name="Ribeiro J.M."/>
        </authorList>
    </citation>
    <scope>NUCLEOTIDE SEQUENCE</scope>
    <source>
        <tissue evidence="2">Salivary gland</tissue>
    </source>
</reference>
<feature type="transmembrane region" description="Helical" evidence="1">
    <location>
        <begin position="141"/>
        <end position="158"/>
    </location>
</feature>
<dbReference type="AlphaFoldDB" id="A0A0C9S9N9"/>
<evidence type="ECO:0000256" key="1">
    <source>
        <dbReference type="SAM" id="Phobius"/>
    </source>
</evidence>
<name>A0A0C9S9N9_AMBAM</name>
<dbReference type="Pfam" id="PF07690">
    <property type="entry name" value="MFS_1"/>
    <property type="match status" value="1"/>
</dbReference>
<evidence type="ECO:0000313" key="2">
    <source>
        <dbReference type="EMBL" id="JAG89682.1"/>
    </source>
</evidence>
<keyword evidence="1" id="KW-0472">Membrane</keyword>
<dbReference type="Gene3D" id="1.20.1250.20">
    <property type="entry name" value="MFS general substrate transporter like domains"/>
    <property type="match status" value="1"/>
</dbReference>
<dbReference type="PANTHER" id="PTHR11360">
    <property type="entry name" value="MONOCARBOXYLATE TRANSPORTER"/>
    <property type="match status" value="1"/>
</dbReference>
<protein>
    <submittedName>
        <fullName evidence="2">Putative monocarboxylate transporter</fullName>
    </submittedName>
</protein>
<keyword evidence="1" id="KW-1133">Transmembrane helix</keyword>
<organism evidence="2">
    <name type="scientific">Amblyomma americanum</name>
    <name type="common">Lone star tick</name>
    <dbReference type="NCBI Taxonomy" id="6943"/>
    <lineage>
        <taxon>Eukaryota</taxon>
        <taxon>Metazoa</taxon>
        <taxon>Ecdysozoa</taxon>
        <taxon>Arthropoda</taxon>
        <taxon>Chelicerata</taxon>
        <taxon>Arachnida</taxon>
        <taxon>Acari</taxon>
        <taxon>Parasitiformes</taxon>
        <taxon>Ixodida</taxon>
        <taxon>Ixodoidea</taxon>
        <taxon>Ixodidae</taxon>
        <taxon>Amblyomminae</taxon>
        <taxon>Amblyomma</taxon>
    </lineage>
</organism>
<feature type="transmembrane region" description="Helical" evidence="1">
    <location>
        <begin position="108"/>
        <end position="129"/>
    </location>
</feature>
<feature type="transmembrane region" description="Helical" evidence="1">
    <location>
        <begin position="48"/>
        <end position="69"/>
    </location>
</feature>
<dbReference type="GO" id="GO:0008028">
    <property type="term" value="F:monocarboxylic acid transmembrane transporter activity"/>
    <property type="evidence" value="ECO:0007669"/>
    <property type="project" value="TreeGrafter"/>
</dbReference>
<dbReference type="InterPro" id="IPR050327">
    <property type="entry name" value="Proton-linked_MCT"/>
</dbReference>
<proteinExistence type="evidence at transcript level"/>
<accession>A0A0C9S9N9</accession>
<feature type="transmembrane region" description="Helical" evidence="1">
    <location>
        <begin position="12"/>
        <end position="36"/>
    </location>
</feature>
<dbReference type="SUPFAM" id="SSF103473">
    <property type="entry name" value="MFS general substrate transporter"/>
    <property type="match status" value="1"/>
</dbReference>
<dbReference type="InterPro" id="IPR011701">
    <property type="entry name" value="MFS"/>
</dbReference>
<feature type="non-terminal residue" evidence="2">
    <location>
        <position position="1"/>
    </location>
</feature>
<feature type="non-terminal residue" evidence="2">
    <location>
        <position position="262"/>
    </location>
</feature>